<accession>A0A7X0SRP4</accession>
<dbReference type="SUPFAM" id="SSF55383">
    <property type="entry name" value="Copper amine oxidase, domain N"/>
    <property type="match status" value="1"/>
</dbReference>
<dbReference type="EMBL" id="JACJVO010000039">
    <property type="protein sequence ID" value="MBB6734908.1"/>
    <property type="molecule type" value="Genomic_DNA"/>
</dbReference>
<feature type="domain" description="Copper amine oxidase-like N-terminal" evidence="2">
    <location>
        <begin position="394"/>
        <end position="487"/>
    </location>
</feature>
<keyword evidence="1" id="KW-0812">Transmembrane</keyword>
<dbReference type="RefSeq" id="WP_185132571.1">
    <property type="nucleotide sequence ID" value="NZ_JACJVO010000039.1"/>
</dbReference>
<dbReference type="AlphaFoldDB" id="A0A7X0SRP4"/>
<protein>
    <submittedName>
        <fullName evidence="3">Copper amine oxidase N-terminal domain-containing protein</fullName>
    </submittedName>
</protein>
<keyword evidence="4" id="KW-1185">Reference proteome</keyword>
<dbReference type="Pfam" id="PF07833">
    <property type="entry name" value="Cu_amine_oxidN1"/>
    <property type="match status" value="1"/>
</dbReference>
<evidence type="ECO:0000259" key="2">
    <source>
        <dbReference type="Pfam" id="PF07833"/>
    </source>
</evidence>
<keyword evidence="1" id="KW-0472">Membrane</keyword>
<dbReference type="Gene3D" id="3.30.457.10">
    <property type="entry name" value="Copper amine oxidase-like, N-terminal domain"/>
    <property type="match status" value="1"/>
</dbReference>
<evidence type="ECO:0000256" key="1">
    <source>
        <dbReference type="SAM" id="Phobius"/>
    </source>
</evidence>
<dbReference type="InterPro" id="IPR012854">
    <property type="entry name" value="Cu_amine_oxidase-like_N"/>
</dbReference>
<feature type="transmembrane region" description="Helical" evidence="1">
    <location>
        <begin position="33"/>
        <end position="55"/>
    </location>
</feature>
<comment type="caution">
    <text evidence="3">The sequence shown here is derived from an EMBL/GenBank/DDBJ whole genome shotgun (WGS) entry which is preliminary data.</text>
</comment>
<dbReference type="Proteomes" id="UP000564644">
    <property type="component" value="Unassembled WGS sequence"/>
</dbReference>
<keyword evidence="1" id="KW-1133">Transmembrane helix</keyword>
<dbReference type="InterPro" id="IPR036582">
    <property type="entry name" value="Mao_N_sf"/>
</dbReference>
<name>A0A7X0SRP4_9BACL</name>
<gene>
    <name evidence="3" type="ORF">H7C18_28755</name>
</gene>
<sequence>MQTPLTPATANDRAASRRIRERRRLSSAAWRKGTVRFAVSVLLLIAVFCLATFLFDPLQFYRQATWYPPIFSTQERYQNPGLARNYDYDTIILGTSMTENFLPSVVDKALHGKTLKLSMEGSMAEEQYKIADLALRTGKPKQVLWGLDYFAFKHQDPATAADFPDYLYDDDWTNDYRYLMNVSVYEMLAKDVLKMNTTRTNQDLEHLYNWNASGGFGAAKVLAAYSRAGEEEKYFGLNEDPLDQIRQSFETNVLSLVKRYPDVQFLFFYPPYSILRQDVWKKTNETRYRNQLEMSGWMYRQLAALPNAKVYDFQAESDWTYDLDLYKDLSHYAQDVNTGIAEAIGRDDPKYRMTDENADSFADKLEEQLQRFVITPDDQVLDADIELADGGNKRELSFSAVSGVSGADELLVPAKEFAAAVGASLSWQESARTLTLTLGGRKLAMTPDESAAVANGRSVTLDAAPKLVSGSTRIPLRSVAESLGLAAEATRPDKHTLKLTVSLR</sequence>
<evidence type="ECO:0000313" key="4">
    <source>
        <dbReference type="Proteomes" id="UP000564644"/>
    </source>
</evidence>
<evidence type="ECO:0000313" key="3">
    <source>
        <dbReference type="EMBL" id="MBB6734908.1"/>
    </source>
</evidence>
<organism evidence="3 4">
    <name type="scientific">Cohnella zeiphila</name>
    <dbReference type="NCBI Taxonomy" id="2761120"/>
    <lineage>
        <taxon>Bacteria</taxon>
        <taxon>Bacillati</taxon>
        <taxon>Bacillota</taxon>
        <taxon>Bacilli</taxon>
        <taxon>Bacillales</taxon>
        <taxon>Paenibacillaceae</taxon>
        <taxon>Cohnella</taxon>
    </lineage>
</organism>
<reference evidence="3 4" key="1">
    <citation type="submission" date="2020-08" db="EMBL/GenBank/DDBJ databases">
        <title>Cohnella phylogeny.</title>
        <authorList>
            <person name="Dunlap C."/>
        </authorList>
    </citation>
    <scope>NUCLEOTIDE SEQUENCE [LARGE SCALE GENOMIC DNA]</scope>
    <source>
        <strain evidence="3 4">CBP 2801</strain>
    </source>
</reference>
<proteinExistence type="predicted"/>